<evidence type="ECO:0000313" key="2">
    <source>
        <dbReference type="EMBL" id="MCY9696503.1"/>
    </source>
</evidence>
<dbReference type="PANTHER" id="PTHR30336">
    <property type="entry name" value="INNER MEMBRANE PROTEIN, PROBABLE PERMEASE"/>
    <property type="match status" value="1"/>
</dbReference>
<evidence type="ECO:0000259" key="1">
    <source>
        <dbReference type="Pfam" id="PF02698"/>
    </source>
</evidence>
<dbReference type="RefSeq" id="WP_268617585.1">
    <property type="nucleotide sequence ID" value="NZ_JAMDMX010000102.1"/>
</dbReference>
<evidence type="ECO:0000313" key="3">
    <source>
        <dbReference type="Proteomes" id="UP001527099"/>
    </source>
</evidence>
<organism evidence="2 3">
    <name type="scientific">Paenibacillus alginolyticus</name>
    <dbReference type="NCBI Taxonomy" id="59839"/>
    <lineage>
        <taxon>Bacteria</taxon>
        <taxon>Bacillati</taxon>
        <taxon>Bacillota</taxon>
        <taxon>Bacilli</taxon>
        <taxon>Bacillales</taxon>
        <taxon>Paenibacillaceae</taxon>
        <taxon>Paenibacillus</taxon>
    </lineage>
</organism>
<feature type="domain" description="DUF218" evidence="1">
    <location>
        <begin position="36"/>
        <end position="153"/>
    </location>
</feature>
<reference evidence="2 3" key="1">
    <citation type="submission" date="2022-05" db="EMBL/GenBank/DDBJ databases">
        <title>Genome Sequencing of Bee-Associated Microbes.</title>
        <authorList>
            <person name="Dunlap C."/>
        </authorList>
    </citation>
    <scope>NUCLEOTIDE SEQUENCE [LARGE SCALE GENOMIC DNA]</scope>
    <source>
        <strain evidence="2 3">NRRL B-14421</strain>
    </source>
</reference>
<dbReference type="Pfam" id="PF02698">
    <property type="entry name" value="DUF218"/>
    <property type="match status" value="1"/>
</dbReference>
<proteinExistence type="predicted"/>
<keyword evidence="3" id="KW-1185">Reference proteome</keyword>
<dbReference type="InterPro" id="IPR003848">
    <property type="entry name" value="DUF218"/>
</dbReference>
<protein>
    <submittedName>
        <fullName evidence="2">YdcF family protein</fullName>
    </submittedName>
</protein>
<accession>A0ABT4GJX1</accession>
<dbReference type="InterPro" id="IPR051599">
    <property type="entry name" value="Cell_Envelope_Assoc"/>
</dbReference>
<name>A0ABT4GJX1_9BACL</name>
<sequence length="199" mass="23086">MTLYLSELNQNSFSKELIHDILFKNISDDGKPCDCIFVPSSRTGTKYRTPAAVEQYFLGRSPKILFSGGDNGEFFESVPMKEMALESGVPEKDIIMETNSTNTKENVIESLLVLDKYLGLKNIQRIMICTAFYHMRRCHLTLQKYAPSWIEYSFYPVLDKTTRPDNWWNYENGRNRVCKEIKGLIHYAKIGDILDFKIE</sequence>
<dbReference type="EMBL" id="JAMDMX010000102">
    <property type="protein sequence ID" value="MCY9696503.1"/>
    <property type="molecule type" value="Genomic_DNA"/>
</dbReference>
<dbReference type="Gene3D" id="3.40.50.620">
    <property type="entry name" value="HUPs"/>
    <property type="match status" value="1"/>
</dbReference>
<comment type="caution">
    <text evidence="2">The sequence shown here is derived from an EMBL/GenBank/DDBJ whole genome shotgun (WGS) entry which is preliminary data.</text>
</comment>
<dbReference type="PANTHER" id="PTHR30336:SF20">
    <property type="entry name" value="DUF218 DOMAIN-CONTAINING PROTEIN"/>
    <property type="match status" value="1"/>
</dbReference>
<dbReference type="Proteomes" id="UP001527099">
    <property type="component" value="Unassembled WGS sequence"/>
</dbReference>
<dbReference type="CDD" id="cd06259">
    <property type="entry name" value="YdcF-like"/>
    <property type="match status" value="1"/>
</dbReference>
<gene>
    <name evidence="2" type="ORF">M5X19_26900</name>
</gene>
<dbReference type="InterPro" id="IPR014729">
    <property type="entry name" value="Rossmann-like_a/b/a_fold"/>
</dbReference>